<evidence type="ECO:0000256" key="1">
    <source>
        <dbReference type="SAM" id="MobiDB-lite"/>
    </source>
</evidence>
<dbReference type="GO" id="GO:0016887">
    <property type="term" value="F:ATP hydrolysis activity"/>
    <property type="evidence" value="ECO:0007669"/>
    <property type="project" value="InterPro"/>
</dbReference>
<dbReference type="InterPro" id="IPR003959">
    <property type="entry name" value="ATPase_AAA_core"/>
</dbReference>
<feature type="region of interest" description="Disordered" evidence="1">
    <location>
        <begin position="377"/>
        <end position="458"/>
    </location>
</feature>
<evidence type="ECO:0000313" key="4">
    <source>
        <dbReference type="Proteomes" id="UP000637819"/>
    </source>
</evidence>
<dbReference type="Pfam" id="PF00004">
    <property type="entry name" value="AAA"/>
    <property type="match status" value="1"/>
</dbReference>
<gene>
    <name evidence="3" type="ORF">JMJ58_03785</name>
</gene>
<reference evidence="3 4" key="1">
    <citation type="submission" date="2021-01" db="EMBL/GenBank/DDBJ databases">
        <title>Genome Sequence and Methylation Pattern of Haloterrigena salifodinae BOL5-1, An Extremely Halophilic Archaeon from a Bolivian Salt Mine.</title>
        <authorList>
            <person name="DasSarma P."/>
            <person name="Anton B.P."/>
            <person name="DasSarma S.L."/>
            <person name="von Ehrenheim H.A.L."/>
            <person name="Martinez F.L."/>
            <person name="Guzman D."/>
            <person name="Roberts R.J."/>
            <person name="DasSarma S."/>
        </authorList>
    </citation>
    <scope>NUCLEOTIDE SEQUENCE [LARGE SCALE GENOMIC DNA]</scope>
    <source>
        <strain evidence="3 4">BOL5-1</strain>
    </source>
</reference>
<name>A0A8T8E3H8_9EURY</name>
<dbReference type="Gene3D" id="3.40.50.300">
    <property type="entry name" value="P-loop containing nucleotide triphosphate hydrolases"/>
    <property type="match status" value="1"/>
</dbReference>
<feature type="domain" description="ATPase AAA-type core" evidence="2">
    <location>
        <begin position="153"/>
        <end position="258"/>
    </location>
</feature>
<accession>A0A8T8E3H8</accession>
<dbReference type="OrthoDB" id="321312at2157"/>
<feature type="compositionally biased region" description="Polar residues" evidence="1">
    <location>
        <begin position="420"/>
        <end position="438"/>
    </location>
</feature>
<sequence length="498" mass="56870">MMDQFLLLLTFLPFALGMAMSNQEKSQVRSRVLGRLKDEVEAIDTDENDIIEFAVKVRDTDLLRVLVNKQFAWKDYRDEFGMEGVPYNQTKEFKEIVRKYTTLTTGEAVEKEKWAMLKYLTASAEQPRARDLKLVKWLIKDINRDRDDPYLQYLAGNMGNGKTDFALLIAEIWQDITGGTIVTNIESCKNAVFVAGQDELDEWLDKNPNKKFIFVFDEASDTADGRGDSTAVTAQLSPFLKYIRKNDGNMIIIGHTGKDVHAEVRRLCDFIQKESKKVARFFKSVDEDGNGEGLKKTFRGIPPTTLEYDTNEDSDWSWSDEMLQRCLGTNSNGDWCGSRFDTENGRVLCDTHQHQDEPHPDVPDSALEGTKFEDFMSEDTDDEEEPEDEETPALPAADVDDEEEEESDENRTDDDEIESETSTSQNTVDDSPESSEQSEAMEDENEGGDLDEVPDQYWDIVEDRTGGAYTRDNVDSLEQLEQLLNNTQWNRLQSQLED</sequence>
<dbReference type="GeneID" id="62874215"/>
<feature type="compositionally biased region" description="Acidic residues" evidence="1">
    <location>
        <begin position="439"/>
        <end position="454"/>
    </location>
</feature>
<dbReference type="GO" id="GO:0005524">
    <property type="term" value="F:ATP binding"/>
    <property type="evidence" value="ECO:0007669"/>
    <property type="project" value="InterPro"/>
</dbReference>
<feature type="compositionally biased region" description="Acidic residues" evidence="1">
    <location>
        <begin position="377"/>
        <end position="391"/>
    </location>
</feature>
<dbReference type="EMBL" id="CP069188">
    <property type="protein sequence ID" value="QRV16030.1"/>
    <property type="molecule type" value="Genomic_DNA"/>
</dbReference>
<dbReference type="AlphaFoldDB" id="A0A8T8E3H8"/>
<dbReference type="RefSeq" id="WP_204748413.1">
    <property type="nucleotide sequence ID" value="NZ_CP069188.1"/>
</dbReference>
<organism evidence="3 4">
    <name type="scientific">Haloterrigena salifodinae</name>
    <dbReference type="NCBI Taxonomy" id="2675099"/>
    <lineage>
        <taxon>Archaea</taxon>
        <taxon>Methanobacteriati</taxon>
        <taxon>Methanobacteriota</taxon>
        <taxon>Stenosarchaea group</taxon>
        <taxon>Halobacteria</taxon>
        <taxon>Halobacteriales</taxon>
        <taxon>Natrialbaceae</taxon>
        <taxon>Haloterrigena</taxon>
    </lineage>
</organism>
<protein>
    <submittedName>
        <fullName evidence="3">AAA family ATPase</fullName>
    </submittedName>
</protein>
<dbReference type="KEGG" id="hsal:JMJ58_03785"/>
<evidence type="ECO:0000259" key="2">
    <source>
        <dbReference type="Pfam" id="PF00004"/>
    </source>
</evidence>
<dbReference type="Proteomes" id="UP000637819">
    <property type="component" value="Chromosome"/>
</dbReference>
<feature type="compositionally biased region" description="Acidic residues" evidence="1">
    <location>
        <begin position="398"/>
        <end position="419"/>
    </location>
</feature>
<evidence type="ECO:0000313" key="3">
    <source>
        <dbReference type="EMBL" id="QRV16030.1"/>
    </source>
</evidence>
<keyword evidence="4" id="KW-1185">Reference proteome</keyword>
<proteinExistence type="predicted"/>
<dbReference type="SUPFAM" id="SSF52540">
    <property type="entry name" value="P-loop containing nucleoside triphosphate hydrolases"/>
    <property type="match status" value="1"/>
</dbReference>
<dbReference type="InterPro" id="IPR027417">
    <property type="entry name" value="P-loop_NTPase"/>
</dbReference>